<protein>
    <submittedName>
        <fullName evidence="1">Kringle domain-containing protein</fullName>
    </submittedName>
</protein>
<organism evidence="1">
    <name type="scientific">Brugia pahangi</name>
    <name type="common">Filarial nematode worm</name>
    <dbReference type="NCBI Taxonomy" id="6280"/>
    <lineage>
        <taxon>Eukaryota</taxon>
        <taxon>Metazoa</taxon>
        <taxon>Ecdysozoa</taxon>
        <taxon>Nematoda</taxon>
        <taxon>Chromadorea</taxon>
        <taxon>Rhabditida</taxon>
        <taxon>Spirurina</taxon>
        <taxon>Spiruromorpha</taxon>
        <taxon>Filarioidea</taxon>
        <taxon>Onchocercidae</taxon>
        <taxon>Brugia</taxon>
    </lineage>
</organism>
<accession>A0A0N4TPL7</accession>
<dbReference type="AlphaFoldDB" id="A0A0N4TPL7"/>
<evidence type="ECO:0000313" key="1">
    <source>
        <dbReference type="WBParaSite" id="BPAG_0001050101-mRNA-1"/>
    </source>
</evidence>
<name>A0A0N4TPL7_BRUPA</name>
<dbReference type="WBParaSite" id="BPAG_0001050101-mRNA-1">
    <property type="protein sequence ID" value="BPAG_0001050101-mRNA-1"/>
    <property type="gene ID" value="BPAG_0001050101"/>
</dbReference>
<reference evidence="1" key="1">
    <citation type="submission" date="2017-02" db="UniProtKB">
        <authorList>
            <consortium name="WormBaseParasite"/>
        </authorList>
    </citation>
    <scope>IDENTIFICATION</scope>
</reference>
<proteinExistence type="predicted"/>
<sequence length="76" mass="8859">LSRVTREITSTSNNLHYRPALTDYQHCQPTHRKPFQWRARTIRCPNESMALFYKLCMVWDDAKGSLCNSNASSLLK</sequence>